<dbReference type="EMBL" id="FCON02000075">
    <property type="protein sequence ID" value="SAL77975.1"/>
    <property type="molecule type" value="Genomic_DNA"/>
</dbReference>
<protein>
    <submittedName>
        <fullName evidence="1">ABC phosphate/phosphonate transporter, periplasmic ligand binding protein</fullName>
    </submittedName>
</protein>
<proteinExistence type="predicted"/>
<dbReference type="AlphaFoldDB" id="A0A158KAD0"/>
<accession>A0A158KAD0</accession>
<dbReference type="Gene3D" id="3.40.190.10">
    <property type="entry name" value="Periplasmic binding protein-like II"/>
    <property type="match status" value="1"/>
</dbReference>
<gene>
    <name evidence="1" type="ORF">AWB68_05317</name>
</gene>
<keyword evidence="2" id="KW-1185">Reference proteome</keyword>
<organism evidence="1 2">
    <name type="scientific">Caballeronia choica</name>
    <dbReference type="NCBI Taxonomy" id="326476"/>
    <lineage>
        <taxon>Bacteria</taxon>
        <taxon>Pseudomonadati</taxon>
        <taxon>Pseudomonadota</taxon>
        <taxon>Betaproteobacteria</taxon>
        <taxon>Burkholderiales</taxon>
        <taxon>Burkholderiaceae</taxon>
        <taxon>Caballeronia</taxon>
    </lineage>
</organism>
<dbReference type="SUPFAM" id="SSF53850">
    <property type="entry name" value="Periplasmic binding protein-like II"/>
    <property type="match status" value="1"/>
</dbReference>
<reference evidence="1" key="1">
    <citation type="submission" date="2016-01" db="EMBL/GenBank/DDBJ databases">
        <authorList>
            <person name="Peeters C."/>
        </authorList>
    </citation>
    <scope>NUCLEOTIDE SEQUENCE [LARGE SCALE GENOMIC DNA]</scope>
    <source>
        <strain evidence="1">LMG 22940</strain>
    </source>
</reference>
<sequence length="271" mass="28782">MHWIAALPMYNVTPALAADWRALLARVHARVADWLAARGDTLAIVESNEPLERFWLRDDLLLSQTCGYPLVHALADRVRLIATPDFDIDGCAGGNYHSVLVTAARLTAASLEACRGLRAAYNGDDSNSGMNLFRHAVAPLAEGGPFFSSVLKTGGHLASLRALAIDRTADVAAIDCVTFAFVREHLPELAGGVREIGVTASAPGLPFIASNALPADAATLLADALDAAVRVHPELARRLKLKGFVRRPAGDYQSILAMEGAAIARGYPVLA</sequence>
<dbReference type="Proteomes" id="UP000054770">
    <property type="component" value="Unassembled WGS sequence"/>
</dbReference>
<dbReference type="RefSeq" id="WP_087647355.1">
    <property type="nucleotide sequence ID" value="NZ_FCON02000075.1"/>
</dbReference>
<evidence type="ECO:0000313" key="1">
    <source>
        <dbReference type="EMBL" id="SAL77975.1"/>
    </source>
</evidence>
<dbReference type="Pfam" id="PF12974">
    <property type="entry name" value="Phosphonate-bd"/>
    <property type="match status" value="1"/>
</dbReference>
<dbReference type="OrthoDB" id="5599602at2"/>
<name>A0A158KAD0_9BURK</name>
<comment type="caution">
    <text evidence="1">The sequence shown here is derived from an EMBL/GenBank/DDBJ whole genome shotgun (WGS) entry which is preliminary data.</text>
</comment>
<dbReference type="PANTHER" id="PTHR35841">
    <property type="entry name" value="PHOSPHONATES-BINDING PERIPLASMIC PROTEIN"/>
    <property type="match status" value="1"/>
</dbReference>
<dbReference type="PANTHER" id="PTHR35841:SF1">
    <property type="entry name" value="PHOSPHONATES-BINDING PERIPLASMIC PROTEIN"/>
    <property type="match status" value="1"/>
</dbReference>
<evidence type="ECO:0000313" key="2">
    <source>
        <dbReference type="Proteomes" id="UP000054770"/>
    </source>
</evidence>